<comment type="caution">
    <text evidence="8">The sequence shown here is derived from an EMBL/GenBank/DDBJ whole genome shotgun (WGS) entry which is preliminary data.</text>
</comment>
<evidence type="ECO:0000313" key="8">
    <source>
        <dbReference type="EMBL" id="MCE4554061.1"/>
    </source>
</evidence>
<dbReference type="PANTHER" id="PTHR11409:SF43">
    <property type="entry name" value="ADENOSINE DEAMINASE"/>
    <property type="match status" value="1"/>
</dbReference>
<protein>
    <recommendedName>
        <fullName evidence="3">adenosine deaminase</fullName>
        <ecNumber evidence="3">3.5.4.4</ecNumber>
    </recommendedName>
</protein>
<dbReference type="InterPro" id="IPR001365">
    <property type="entry name" value="A_deaminase_dom"/>
</dbReference>
<evidence type="ECO:0000256" key="3">
    <source>
        <dbReference type="ARBA" id="ARBA00012784"/>
    </source>
</evidence>
<sequence length="356" mass="39101">MDAIDRYRAATLGREADMQLELRNRRGAERVSYLKMLQPLGMDKARALAAARPGDFRSTVRYEKGEWTRDPDLPRLMAETRAELNHIDALSRCQRTPHAAHGCSVALRHLAQVDRNAPEEQVNAQLALAFLLADADPRYAGISFTGLEDDPATRGNQTWHAALIRQMWVVLPKVRLSLDAGELVRGQLPHEQPHDHVSQALNALAVHRIGHGASIGLERQADSTLNQMATQRMLVETHLTQDAVLLGLQGAKHPVARYRQAGVPLALSASDDSVLRIDLTHEYQRAVETHAMGYLDLKELSRNALAYSFLQGDSLLLDTRSGARVPACGTDRPGSPPSRACSNFLAGSEKALIASS</sequence>
<evidence type="ECO:0000256" key="6">
    <source>
        <dbReference type="ARBA" id="ARBA00022833"/>
    </source>
</evidence>
<evidence type="ECO:0000256" key="1">
    <source>
        <dbReference type="ARBA" id="ARBA00001947"/>
    </source>
</evidence>
<comment type="similarity">
    <text evidence="2">Belongs to the metallo-dependent hydrolases superfamily. Adenosine and AMP deaminases family.</text>
</comment>
<dbReference type="EC" id="3.5.4.4" evidence="3"/>
<reference evidence="8 9" key="1">
    <citation type="submission" date="2021-12" db="EMBL/GenBank/DDBJ databases">
        <title>Genome seq of P8.</title>
        <authorList>
            <person name="Seo T."/>
        </authorList>
    </citation>
    <scope>NUCLEOTIDE SEQUENCE [LARGE SCALE GENOMIC DNA]</scope>
    <source>
        <strain evidence="8 9">P8</strain>
    </source>
</reference>
<dbReference type="EMBL" id="JAJTWU010000002">
    <property type="protein sequence ID" value="MCE4554061.1"/>
    <property type="molecule type" value="Genomic_DNA"/>
</dbReference>
<dbReference type="SUPFAM" id="SSF51556">
    <property type="entry name" value="Metallo-dependent hydrolases"/>
    <property type="match status" value="1"/>
</dbReference>
<keyword evidence="9" id="KW-1185">Reference proteome</keyword>
<evidence type="ECO:0000259" key="7">
    <source>
        <dbReference type="Pfam" id="PF00962"/>
    </source>
</evidence>
<name>A0ABS8XTX6_9BURK</name>
<dbReference type="Gene3D" id="3.20.20.140">
    <property type="entry name" value="Metal-dependent hydrolases"/>
    <property type="match status" value="1"/>
</dbReference>
<dbReference type="PANTHER" id="PTHR11409">
    <property type="entry name" value="ADENOSINE DEAMINASE"/>
    <property type="match status" value="1"/>
</dbReference>
<evidence type="ECO:0000256" key="5">
    <source>
        <dbReference type="ARBA" id="ARBA00022801"/>
    </source>
</evidence>
<dbReference type="Pfam" id="PF00962">
    <property type="entry name" value="A_deaminase"/>
    <property type="match status" value="1"/>
</dbReference>
<dbReference type="Proteomes" id="UP001200741">
    <property type="component" value="Unassembled WGS sequence"/>
</dbReference>
<dbReference type="RefSeq" id="WP_233370882.1">
    <property type="nucleotide sequence ID" value="NZ_JAJTWU010000002.1"/>
</dbReference>
<evidence type="ECO:0000256" key="2">
    <source>
        <dbReference type="ARBA" id="ARBA00006676"/>
    </source>
</evidence>
<evidence type="ECO:0000313" key="9">
    <source>
        <dbReference type="Proteomes" id="UP001200741"/>
    </source>
</evidence>
<keyword evidence="6" id="KW-0862">Zinc</keyword>
<organism evidence="8 9">
    <name type="scientific">Pelomonas cellulosilytica</name>
    <dbReference type="NCBI Taxonomy" id="2906762"/>
    <lineage>
        <taxon>Bacteria</taxon>
        <taxon>Pseudomonadati</taxon>
        <taxon>Pseudomonadota</taxon>
        <taxon>Betaproteobacteria</taxon>
        <taxon>Burkholderiales</taxon>
        <taxon>Sphaerotilaceae</taxon>
        <taxon>Roseateles</taxon>
    </lineage>
</organism>
<feature type="domain" description="Adenosine deaminase" evidence="7">
    <location>
        <begin position="192"/>
        <end position="313"/>
    </location>
</feature>
<comment type="cofactor">
    <cofactor evidence="1">
        <name>Zn(2+)</name>
        <dbReference type="ChEBI" id="CHEBI:29105"/>
    </cofactor>
</comment>
<keyword evidence="5" id="KW-0378">Hydrolase</keyword>
<keyword evidence="4" id="KW-0479">Metal-binding</keyword>
<dbReference type="InterPro" id="IPR032466">
    <property type="entry name" value="Metal_Hydrolase"/>
</dbReference>
<proteinExistence type="inferred from homology"/>
<gene>
    <name evidence="8" type="ORF">LXT13_06300</name>
</gene>
<evidence type="ECO:0000256" key="4">
    <source>
        <dbReference type="ARBA" id="ARBA00022723"/>
    </source>
</evidence>
<accession>A0ABS8XTX6</accession>
<dbReference type="InterPro" id="IPR006330">
    <property type="entry name" value="Ado/ade_deaminase"/>
</dbReference>